<dbReference type="InterPro" id="IPR021858">
    <property type="entry name" value="Fun_TF"/>
</dbReference>
<evidence type="ECO:0000259" key="8">
    <source>
        <dbReference type="PROSITE" id="PS50048"/>
    </source>
</evidence>
<evidence type="ECO:0000256" key="7">
    <source>
        <dbReference type="SAM" id="MobiDB-lite"/>
    </source>
</evidence>
<keyword evidence="1" id="KW-0479">Metal-binding</keyword>
<dbReference type="GO" id="GO:0003677">
    <property type="term" value="F:DNA binding"/>
    <property type="evidence" value="ECO:0007669"/>
    <property type="project" value="UniProtKB-KW"/>
</dbReference>
<dbReference type="PANTHER" id="PTHR36206">
    <property type="entry name" value="ASPERCRYPTIN BIOSYNTHESIS CLUSTER-SPECIFIC TRANSCRIPTION REGULATOR ATNN-RELATED"/>
    <property type="match status" value="1"/>
</dbReference>
<organism evidence="9 10">
    <name type="scientific">Aspergillus neoniger (strain CBS 115656)</name>
    <dbReference type="NCBI Taxonomy" id="1448310"/>
    <lineage>
        <taxon>Eukaryota</taxon>
        <taxon>Fungi</taxon>
        <taxon>Dikarya</taxon>
        <taxon>Ascomycota</taxon>
        <taxon>Pezizomycotina</taxon>
        <taxon>Eurotiomycetes</taxon>
        <taxon>Eurotiomycetidae</taxon>
        <taxon>Eurotiales</taxon>
        <taxon>Aspergillaceae</taxon>
        <taxon>Aspergillus</taxon>
        <taxon>Aspergillus subgen. Circumdati</taxon>
    </lineage>
</organism>
<evidence type="ECO:0000313" key="10">
    <source>
        <dbReference type="Proteomes" id="UP000247647"/>
    </source>
</evidence>
<evidence type="ECO:0000256" key="5">
    <source>
        <dbReference type="ARBA" id="ARBA00023163"/>
    </source>
</evidence>
<dbReference type="CDD" id="cd00067">
    <property type="entry name" value="GAL4"/>
    <property type="match status" value="1"/>
</dbReference>
<evidence type="ECO:0000313" key="9">
    <source>
        <dbReference type="EMBL" id="PYH28221.1"/>
    </source>
</evidence>
<dbReference type="Gene3D" id="4.10.240.10">
    <property type="entry name" value="Zn(2)-C6 fungal-type DNA-binding domain"/>
    <property type="match status" value="1"/>
</dbReference>
<dbReference type="InterPro" id="IPR001138">
    <property type="entry name" value="Zn2Cys6_DnaBD"/>
</dbReference>
<keyword evidence="3" id="KW-0805">Transcription regulation</keyword>
<dbReference type="Proteomes" id="UP000247647">
    <property type="component" value="Unassembled WGS sequence"/>
</dbReference>
<dbReference type="PANTHER" id="PTHR36206:SF4">
    <property type="entry name" value="HYPOTHETICAL CONSERVED PROTEIN (EUROFUNG)-RELATED"/>
    <property type="match status" value="1"/>
</dbReference>
<gene>
    <name evidence="9" type="ORF">BO87DRAFT_322739</name>
</gene>
<dbReference type="Pfam" id="PF11951">
    <property type="entry name" value="Fungal_trans_2"/>
    <property type="match status" value="1"/>
</dbReference>
<proteinExistence type="predicted"/>
<name>A0A318Y1H9_ASPNB</name>
<evidence type="ECO:0000256" key="6">
    <source>
        <dbReference type="ARBA" id="ARBA00023242"/>
    </source>
</evidence>
<dbReference type="OrthoDB" id="2593732at2759"/>
<evidence type="ECO:0000256" key="4">
    <source>
        <dbReference type="ARBA" id="ARBA00023125"/>
    </source>
</evidence>
<dbReference type="AlphaFoldDB" id="A0A318Y1H9"/>
<dbReference type="PROSITE" id="PS00463">
    <property type="entry name" value="ZN2_CY6_FUNGAL_1"/>
    <property type="match status" value="1"/>
</dbReference>
<dbReference type="SMART" id="SM00066">
    <property type="entry name" value="GAL4"/>
    <property type="match status" value="1"/>
</dbReference>
<keyword evidence="4" id="KW-0238">DNA-binding</keyword>
<dbReference type="GO" id="GO:0000981">
    <property type="term" value="F:DNA-binding transcription factor activity, RNA polymerase II-specific"/>
    <property type="evidence" value="ECO:0007669"/>
    <property type="project" value="InterPro"/>
</dbReference>
<dbReference type="InterPro" id="IPR036864">
    <property type="entry name" value="Zn2-C6_fun-type_DNA-bd_sf"/>
</dbReference>
<keyword evidence="5" id="KW-0804">Transcription</keyword>
<dbReference type="EMBL" id="KZ821529">
    <property type="protein sequence ID" value="PYH28221.1"/>
    <property type="molecule type" value="Genomic_DNA"/>
</dbReference>
<protein>
    <recommendedName>
        <fullName evidence="8">Zn(2)-C6 fungal-type domain-containing protein</fullName>
    </recommendedName>
</protein>
<accession>A0A318Y1H9</accession>
<reference evidence="9" key="1">
    <citation type="submission" date="2016-12" db="EMBL/GenBank/DDBJ databases">
        <title>The genomes of Aspergillus section Nigri reveals drivers in fungal speciation.</title>
        <authorList>
            <consortium name="DOE Joint Genome Institute"/>
            <person name="Vesth T.C."/>
            <person name="Nybo J."/>
            <person name="Theobald S."/>
            <person name="Brandl J."/>
            <person name="Frisvad J.C."/>
            <person name="Nielsen K.F."/>
            <person name="Lyhne E.K."/>
            <person name="Kogle M.E."/>
            <person name="Kuo A."/>
            <person name="Riley R."/>
            <person name="Clum A."/>
            <person name="Nolan M."/>
            <person name="Lipzen A."/>
            <person name="Salamov A."/>
            <person name="Henrissat B."/>
            <person name="Wiebenga A."/>
            <person name="De Vries R.P."/>
            <person name="Grigoriev I.V."/>
            <person name="Mortensen U.H."/>
            <person name="Andersen M.R."/>
            <person name="Baker S.E."/>
        </authorList>
    </citation>
    <scope>NUCLEOTIDE SEQUENCE [LARGE SCALE GENOMIC DNA]</scope>
    <source>
        <strain evidence="9">CBS 115656</strain>
    </source>
</reference>
<dbReference type="PROSITE" id="PS50048">
    <property type="entry name" value="ZN2_CY6_FUNGAL_2"/>
    <property type="match status" value="1"/>
</dbReference>
<dbReference type="SUPFAM" id="SSF57701">
    <property type="entry name" value="Zn2/Cys6 DNA-binding domain"/>
    <property type="match status" value="1"/>
</dbReference>
<evidence type="ECO:0000256" key="3">
    <source>
        <dbReference type="ARBA" id="ARBA00023015"/>
    </source>
</evidence>
<sequence length="515" mass="58734">MASELAKLAKRTRASKPRTKSGCLTCKIRHVKCDEQKPECRRCTSTGRKCDGYGQPRPNKSRIPEVQHPAIGSDHRVVLRPGTTEERHYVHFFCTQTTRAFAGIFDSDFWNHFLPQLSQAEPVVRHAVAAVSAVHEGFLVQAGNRTKEIEGNRDAFALQQYNKAIKFLLEYLASPDQKRGLTLITCCLFVCLEMLKGNNKQALDHLEAGLVIFQQQRALDFPAGVVSDLSHLLTRLDIQLSLHGRAMAPRGINGGAEGSPMSAEYDWKDILDARHSLDDLMNTTMRFIRMAGYERTTDRTFLQLRQDMLKRELSAWNARFNRFLKGGRKKFKRAESRVTSLLRVQYMVTLIWMKTCLAGDEMVFDYYKPGFEELVHHAAEFLRPDRGRERKTTCSPPGYFTLEAGIIPPLYYTATKCRDPLVRREAIRLLHTCPQKEGMWHMKLLAKVAELVVAVEEAAWSTIPVEHRIPAVTSRVYDAIMPEAIERSPCQVILRLMPEGPTRGSRTRVEYVEWA</sequence>
<dbReference type="GO" id="GO:0009893">
    <property type="term" value="P:positive regulation of metabolic process"/>
    <property type="evidence" value="ECO:0007669"/>
    <property type="project" value="UniProtKB-ARBA"/>
</dbReference>
<dbReference type="Pfam" id="PF00172">
    <property type="entry name" value="Zn_clus"/>
    <property type="match status" value="1"/>
</dbReference>
<feature type="domain" description="Zn(2)-C6 fungal-type" evidence="8">
    <location>
        <begin position="22"/>
        <end position="50"/>
    </location>
</feature>
<dbReference type="RefSeq" id="XP_025473699.1">
    <property type="nucleotide sequence ID" value="XM_025619990.1"/>
</dbReference>
<keyword evidence="2" id="KW-0862">Zinc</keyword>
<evidence type="ECO:0000256" key="1">
    <source>
        <dbReference type="ARBA" id="ARBA00022723"/>
    </source>
</evidence>
<keyword evidence="6" id="KW-0539">Nucleus</keyword>
<feature type="region of interest" description="Disordered" evidence="7">
    <location>
        <begin position="51"/>
        <end position="70"/>
    </location>
</feature>
<dbReference type="InterPro" id="IPR052360">
    <property type="entry name" value="Transcr_Regulatory_Proteins"/>
</dbReference>
<keyword evidence="10" id="KW-1185">Reference proteome</keyword>
<dbReference type="GeneID" id="37122446"/>
<dbReference type="GO" id="GO:0008270">
    <property type="term" value="F:zinc ion binding"/>
    <property type="evidence" value="ECO:0007669"/>
    <property type="project" value="InterPro"/>
</dbReference>
<evidence type="ECO:0000256" key="2">
    <source>
        <dbReference type="ARBA" id="ARBA00022833"/>
    </source>
</evidence>